<gene>
    <name evidence="1" type="ORF">CR513_01739</name>
</gene>
<protein>
    <submittedName>
        <fullName evidence="1">Uncharacterized protein</fullName>
    </submittedName>
</protein>
<dbReference type="OrthoDB" id="913919at2759"/>
<name>A0A371IE72_MUCPR</name>
<evidence type="ECO:0000313" key="1">
    <source>
        <dbReference type="EMBL" id="RDY13361.1"/>
    </source>
</evidence>
<dbReference type="EMBL" id="QJKJ01000292">
    <property type="protein sequence ID" value="RDY13361.1"/>
    <property type="molecule type" value="Genomic_DNA"/>
</dbReference>
<dbReference type="Proteomes" id="UP000257109">
    <property type="component" value="Unassembled WGS sequence"/>
</dbReference>
<organism evidence="1 2">
    <name type="scientific">Mucuna pruriens</name>
    <name type="common">Velvet bean</name>
    <name type="synonym">Dolichos pruriens</name>
    <dbReference type="NCBI Taxonomy" id="157652"/>
    <lineage>
        <taxon>Eukaryota</taxon>
        <taxon>Viridiplantae</taxon>
        <taxon>Streptophyta</taxon>
        <taxon>Embryophyta</taxon>
        <taxon>Tracheophyta</taxon>
        <taxon>Spermatophyta</taxon>
        <taxon>Magnoliopsida</taxon>
        <taxon>eudicotyledons</taxon>
        <taxon>Gunneridae</taxon>
        <taxon>Pentapetalae</taxon>
        <taxon>rosids</taxon>
        <taxon>fabids</taxon>
        <taxon>Fabales</taxon>
        <taxon>Fabaceae</taxon>
        <taxon>Papilionoideae</taxon>
        <taxon>50 kb inversion clade</taxon>
        <taxon>NPAAA clade</taxon>
        <taxon>indigoferoid/millettioid clade</taxon>
        <taxon>Phaseoleae</taxon>
        <taxon>Mucuna</taxon>
    </lineage>
</organism>
<keyword evidence="2" id="KW-1185">Reference proteome</keyword>
<comment type="caution">
    <text evidence="1">The sequence shown here is derived from an EMBL/GenBank/DDBJ whole genome shotgun (WGS) entry which is preliminary data.</text>
</comment>
<accession>A0A371IE72</accession>
<dbReference type="AlphaFoldDB" id="A0A371IE72"/>
<proteinExistence type="predicted"/>
<feature type="non-terminal residue" evidence="1">
    <location>
        <position position="1"/>
    </location>
</feature>
<reference evidence="1" key="1">
    <citation type="submission" date="2018-05" db="EMBL/GenBank/DDBJ databases">
        <title>Draft genome of Mucuna pruriens seed.</title>
        <authorList>
            <person name="Nnadi N.E."/>
            <person name="Vos R."/>
            <person name="Hasami M.H."/>
            <person name="Devisetty U.K."/>
            <person name="Aguiy J.C."/>
        </authorList>
    </citation>
    <scope>NUCLEOTIDE SEQUENCE [LARGE SCALE GENOMIC DNA]</scope>
    <source>
        <strain evidence="1">JCA_2017</strain>
    </source>
</reference>
<sequence>MERTIEYFMSKICSKRVEKKENSCQRHLRIMRNDTKEWRPNTEELGPCLRVDIPDLLHDECDNVKKVTFSTYVLLEEVEHWWENTYTHIEPKGQAIT</sequence>
<evidence type="ECO:0000313" key="2">
    <source>
        <dbReference type="Proteomes" id="UP000257109"/>
    </source>
</evidence>